<dbReference type="PROSITE" id="PS51419">
    <property type="entry name" value="RAB"/>
    <property type="match status" value="1"/>
</dbReference>
<dbReference type="FunFam" id="3.30.710.10:FF:000202">
    <property type="entry name" value="Predicted protein"/>
    <property type="match status" value="1"/>
</dbReference>
<evidence type="ECO:0000256" key="7">
    <source>
        <dbReference type="ARBA" id="ARBA00023136"/>
    </source>
</evidence>
<dbReference type="InterPro" id="IPR000210">
    <property type="entry name" value="BTB/POZ_dom"/>
</dbReference>
<dbReference type="AlphaFoldDB" id="A0ABD0JQ78"/>
<keyword evidence="4" id="KW-0488">Methylation</keyword>
<keyword evidence="6" id="KW-0342">GTP-binding</keyword>
<evidence type="ECO:0000313" key="12">
    <source>
        <dbReference type="Proteomes" id="UP001519460"/>
    </source>
</evidence>
<evidence type="ECO:0000256" key="6">
    <source>
        <dbReference type="ARBA" id="ARBA00023134"/>
    </source>
</evidence>
<keyword evidence="9" id="KW-0636">Prenylation</keyword>
<keyword evidence="3" id="KW-1003">Cell membrane</keyword>
<dbReference type="FunFam" id="3.40.50.300:FF:000983">
    <property type="entry name" value="Rho family GTPase"/>
    <property type="match status" value="1"/>
</dbReference>
<name>A0ABD0JQ78_9CAEN</name>
<sequence length="599" mass="67562">MQNIKLVIVGDGAVGKSCLLISYNTNSFPSEYVPTVFDNYCANVMVDGKPVSIGFWDTAGQEDYDRLRPLSYPQTDIFLLAFSVETEASLQNVKEKWYPEVTHYCPNTPILMVGCKADLRDGDTADRHKRLVTYEDAKAMAKSLGIPYAETSALTQSGLKDCFDVAVRLALNGMEHKSRLKKSKGFSFSNGKKRKAVPIPPLMPPAGKAPWLEIETSTFADNWYRVLEDPRFHDVTFIVEGDRQLNTHKIVLCSASKFFAKVFGVSIGTMTKQQRQMNAIESFSRQLLNSGGVEGIASVYDDHDPKKETPQRQTTVVLSEDIKATTFLRVLEFLYTGVPRLSENMPEDEVTDVIRVARLFKLPQLETICVNVQNDEEFLNPSIGTFLNDETGAMMKQLYLNQPEYADVIFNVQGSKVYGHRVVLSARSDVMGAMFSGRFMEGNDQKTVEINIPDTPVDNFLALLEYLYTDHAPIEDGDGVGILVLADEYCVPRLCNLCELYITKEVDRSCSKNIEKSSIDVIGLLHTAQAYNARQLSNWCLHFISTNYIAFEKREEFSVLTGENRRHVNENRWPPLSYLQEVEEYEKKMAEAGEKCVVM</sequence>
<dbReference type="NCBIfam" id="TIGR00231">
    <property type="entry name" value="small_GTP"/>
    <property type="match status" value="1"/>
</dbReference>
<dbReference type="Pfam" id="PF00071">
    <property type="entry name" value="Ras"/>
    <property type="match status" value="1"/>
</dbReference>
<dbReference type="PROSITE" id="PS51421">
    <property type="entry name" value="RAS"/>
    <property type="match status" value="1"/>
</dbReference>
<dbReference type="Proteomes" id="UP001519460">
    <property type="component" value="Unassembled WGS sequence"/>
</dbReference>
<dbReference type="GO" id="GO:0005886">
    <property type="term" value="C:plasma membrane"/>
    <property type="evidence" value="ECO:0007669"/>
    <property type="project" value="UniProtKB-SubCell"/>
</dbReference>
<evidence type="ECO:0000256" key="2">
    <source>
        <dbReference type="ARBA" id="ARBA00010142"/>
    </source>
</evidence>
<dbReference type="SUPFAM" id="SSF54695">
    <property type="entry name" value="POZ domain"/>
    <property type="match status" value="2"/>
</dbReference>
<gene>
    <name evidence="11" type="ORF">BaRGS_00031692</name>
</gene>
<accession>A0ABD0JQ78</accession>
<keyword evidence="8" id="KW-0449">Lipoprotein</keyword>
<dbReference type="InterPro" id="IPR027417">
    <property type="entry name" value="P-loop_NTPase"/>
</dbReference>
<feature type="domain" description="BTB" evidence="10">
    <location>
        <begin position="406"/>
        <end position="476"/>
    </location>
</feature>
<reference evidence="11 12" key="1">
    <citation type="journal article" date="2023" name="Sci. Data">
        <title>Genome assembly of the Korean intertidal mud-creeper Batillaria attramentaria.</title>
        <authorList>
            <person name="Patra A.K."/>
            <person name="Ho P.T."/>
            <person name="Jun S."/>
            <person name="Lee S.J."/>
            <person name="Kim Y."/>
            <person name="Won Y.J."/>
        </authorList>
    </citation>
    <scope>NUCLEOTIDE SEQUENCE [LARGE SCALE GENOMIC DNA]</scope>
    <source>
        <strain evidence="11">Wonlab-2016</strain>
    </source>
</reference>
<dbReference type="SUPFAM" id="SSF52540">
    <property type="entry name" value="P-loop containing nucleoside triphosphate hydrolases"/>
    <property type="match status" value="1"/>
</dbReference>
<proteinExistence type="inferred from homology"/>
<dbReference type="CDD" id="cd00157">
    <property type="entry name" value="Rho"/>
    <property type="match status" value="1"/>
</dbReference>
<dbReference type="PRINTS" id="PR00449">
    <property type="entry name" value="RASTRNSFRMNG"/>
</dbReference>
<organism evidence="11 12">
    <name type="scientific">Batillaria attramentaria</name>
    <dbReference type="NCBI Taxonomy" id="370345"/>
    <lineage>
        <taxon>Eukaryota</taxon>
        <taxon>Metazoa</taxon>
        <taxon>Spiralia</taxon>
        <taxon>Lophotrochozoa</taxon>
        <taxon>Mollusca</taxon>
        <taxon>Gastropoda</taxon>
        <taxon>Caenogastropoda</taxon>
        <taxon>Sorbeoconcha</taxon>
        <taxon>Cerithioidea</taxon>
        <taxon>Batillariidae</taxon>
        <taxon>Batillaria</taxon>
    </lineage>
</organism>
<dbReference type="CDD" id="cd18299">
    <property type="entry name" value="BTB1_POZ_RhoBTB"/>
    <property type="match status" value="1"/>
</dbReference>
<dbReference type="PROSITE" id="PS50097">
    <property type="entry name" value="BTB"/>
    <property type="match status" value="2"/>
</dbReference>
<evidence type="ECO:0000256" key="3">
    <source>
        <dbReference type="ARBA" id="ARBA00022475"/>
    </source>
</evidence>
<keyword evidence="12" id="KW-1185">Reference proteome</keyword>
<comment type="subcellular location">
    <subcellularLocation>
        <location evidence="1">Cell membrane</location>
        <topology evidence="1">Lipid-anchor</topology>
        <orientation evidence="1">Cytoplasmic side</orientation>
    </subcellularLocation>
</comment>
<dbReference type="GO" id="GO:0005525">
    <property type="term" value="F:GTP binding"/>
    <property type="evidence" value="ECO:0007669"/>
    <property type="project" value="UniProtKB-KW"/>
</dbReference>
<dbReference type="PANTHER" id="PTHR24072">
    <property type="entry name" value="RHO FAMILY GTPASE"/>
    <property type="match status" value="1"/>
</dbReference>
<comment type="similarity">
    <text evidence="2">Belongs to the small GTPase superfamily. Rho family.</text>
</comment>
<dbReference type="SMART" id="SM00225">
    <property type="entry name" value="BTB"/>
    <property type="match status" value="2"/>
</dbReference>
<dbReference type="SMART" id="SM00173">
    <property type="entry name" value="RAS"/>
    <property type="match status" value="1"/>
</dbReference>
<feature type="domain" description="BTB" evidence="10">
    <location>
        <begin position="233"/>
        <end position="343"/>
    </location>
</feature>
<dbReference type="EMBL" id="JACVVK020000359">
    <property type="protein sequence ID" value="KAK7477012.1"/>
    <property type="molecule type" value="Genomic_DNA"/>
</dbReference>
<keyword evidence="5" id="KW-0547">Nucleotide-binding</keyword>
<evidence type="ECO:0000256" key="4">
    <source>
        <dbReference type="ARBA" id="ARBA00022481"/>
    </source>
</evidence>
<dbReference type="SMART" id="SM00174">
    <property type="entry name" value="RHO"/>
    <property type="match status" value="1"/>
</dbReference>
<evidence type="ECO:0000259" key="10">
    <source>
        <dbReference type="PROSITE" id="PS50097"/>
    </source>
</evidence>
<dbReference type="InterPro" id="IPR001806">
    <property type="entry name" value="Small_GTPase"/>
</dbReference>
<dbReference type="InterPro" id="IPR003578">
    <property type="entry name" value="Small_GTPase_Rho"/>
</dbReference>
<dbReference type="SMART" id="SM00175">
    <property type="entry name" value="RAB"/>
    <property type="match status" value="1"/>
</dbReference>
<dbReference type="CDD" id="cd18499">
    <property type="entry name" value="BACK_RHOBTB"/>
    <property type="match status" value="1"/>
</dbReference>
<evidence type="ECO:0000256" key="5">
    <source>
        <dbReference type="ARBA" id="ARBA00022741"/>
    </source>
</evidence>
<evidence type="ECO:0000256" key="8">
    <source>
        <dbReference type="ARBA" id="ARBA00023288"/>
    </source>
</evidence>
<dbReference type="Gene3D" id="3.40.50.300">
    <property type="entry name" value="P-loop containing nucleotide triphosphate hydrolases"/>
    <property type="match status" value="1"/>
</dbReference>
<dbReference type="InterPro" id="IPR005225">
    <property type="entry name" value="Small_GTP-bd"/>
</dbReference>
<protein>
    <recommendedName>
        <fullName evidence="10">BTB domain-containing protein</fullName>
    </recommendedName>
</protein>
<evidence type="ECO:0000313" key="11">
    <source>
        <dbReference type="EMBL" id="KAK7477012.1"/>
    </source>
</evidence>
<evidence type="ECO:0000256" key="9">
    <source>
        <dbReference type="ARBA" id="ARBA00023289"/>
    </source>
</evidence>
<comment type="caution">
    <text evidence="11">The sequence shown here is derived from an EMBL/GenBank/DDBJ whole genome shotgun (WGS) entry which is preliminary data.</text>
</comment>
<dbReference type="PROSITE" id="PS51420">
    <property type="entry name" value="RHO"/>
    <property type="match status" value="1"/>
</dbReference>
<keyword evidence="7" id="KW-0472">Membrane</keyword>
<evidence type="ECO:0000256" key="1">
    <source>
        <dbReference type="ARBA" id="ARBA00004342"/>
    </source>
</evidence>
<dbReference type="InterPro" id="IPR011333">
    <property type="entry name" value="SKP1/BTB/POZ_sf"/>
</dbReference>
<dbReference type="Gene3D" id="3.30.710.10">
    <property type="entry name" value="Potassium Channel Kv1.1, Chain A"/>
    <property type="match status" value="2"/>
</dbReference>
<dbReference type="Pfam" id="PF00651">
    <property type="entry name" value="BTB"/>
    <property type="match status" value="3"/>
</dbReference>